<organism evidence="1 2">
    <name type="scientific">Rhynchosporium agropyri</name>
    <dbReference type="NCBI Taxonomy" id="914238"/>
    <lineage>
        <taxon>Eukaryota</taxon>
        <taxon>Fungi</taxon>
        <taxon>Dikarya</taxon>
        <taxon>Ascomycota</taxon>
        <taxon>Pezizomycotina</taxon>
        <taxon>Leotiomycetes</taxon>
        <taxon>Helotiales</taxon>
        <taxon>Ploettnerulaceae</taxon>
        <taxon>Rhynchosporium</taxon>
    </lineage>
</organism>
<dbReference type="AlphaFoldDB" id="A0A1E1K1D6"/>
<accession>A0A1E1K1D6</accession>
<gene>
    <name evidence="1" type="ORF">RAG0_02336</name>
</gene>
<protein>
    <submittedName>
        <fullName evidence="1">Uncharacterized protein</fullName>
    </submittedName>
</protein>
<sequence length="126" mass="13122">MVGRGRDVRVGGVTITGPDMLEVDLEVDLEVGLDVVLAQVDVGCFTVHCVEHAPSHPFGQGVYTFTVATEVGQPHGLSMEERTMQSGTGQGDGVGWGQEAESVVLMMVGHVVPEGEGVGCGWGWGG</sequence>
<evidence type="ECO:0000313" key="1">
    <source>
        <dbReference type="EMBL" id="CZS91802.1"/>
    </source>
</evidence>
<proteinExistence type="predicted"/>
<reference evidence="2" key="1">
    <citation type="submission" date="2016-03" db="EMBL/GenBank/DDBJ databases">
        <authorList>
            <person name="Guldener U."/>
        </authorList>
    </citation>
    <scope>NUCLEOTIDE SEQUENCE [LARGE SCALE GENOMIC DNA]</scope>
    <source>
        <strain evidence="2">04CH-RAC-A.6.1</strain>
    </source>
</reference>
<name>A0A1E1K1D6_9HELO</name>
<evidence type="ECO:0000313" key="2">
    <source>
        <dbReference type="Proteomes" id="UP000178912"/>
    </source>
</evidence>
<keyword evidence="2" id="KW-1185">Reference proteome</keyword>
<dbReference type="Proteomes" id="UP000178912">
    <property type="component" value="Unassembled WGS sequence"/>
</dbReference>
<dbReference type="EMBL" id="FJUX01000009">
    <property type="protein sequence ID" value="CZS91802.1"/>
    <property type="molecule type" value="Genomic_DNA"/>
</dbReference>